<comment type="caution">
    <text evidence="1">The sequence shown here is derived from an EMBL/GenBank/DDBJ whole genome shotgun (WGS) entry which is preliminary data.</text>
</comment>
<organism evidence="1 2">
    <name type="scientific">Chamaesiphon polymorphus CCALA 037</name>
    <dbReference type="NCBI Taxonomy" id="2107692"/>
    <lineage>
        <taxon>Bacteria</taxon>
        <taxon>Bacillati</taxon>
        <taxon>Cyanobacteriota</taxon>
        <taxon>Cyanophyceae</taxon>
        <taxon>Gomontiellales</taxon>
        <taxon>Chamaesiphonaceae</taxon>
        <taxon>Chamaesiphon</taxon>
    </lineage>
</organism>
<sequence length="82" mass="8824">MEIELYQEVALTRDLPEYGLRAGDIAVLVDFVPHPSNGEEGCVIEVFNALGESIATIAVPISVVEVLRSDEILAVRSLAKAT</sequence>
<dbReference type="RefSeq" id="WP_106300121.1">
    <property type="nucleotide sequence ID" value="NZ_PVWO01000019.1"/>
</dbReference>
<dbReference type="OrthoDB" id="488825at2"/>
<keyword evidence="2" id="KW-1185">Reference proteome</keyword>
<name>A0A2T1GM44_9CYAN</name>
<gene>
    <name evidence="1" type="ORF">C7B77_02850</name>
</gene>
<dbReference type="AlphaFoldDB" id="A0A2T1GM44"/>
<evidence type="ECO:0000313" key="1">
    <source>
        <dbReference type="EMBL" id="PSB58929.1"/>
    </source>
</evidence>
<dbReference type="Pfam" id="PF16277">
    <property type="entry name" value="DUF4926"/>
    <property type="match status" value="1"/>
</dbReference>
<dbReference type="Proteomes" id="UP000238937">
    <property type="component" value="Unassembled WGS sequence"/>
</dbReference>
<reference evidence="1 2" key="1">
    <citation type="submission" date="2018-03" db="EMBL/GenBank/DDBJ databases">
        <title>The ancient ancestry and fast evolution of plastids.</title>
        <authorList>
            <person name="Moore K.R."/>
            <person name="Magnabosco C."/>
            <person name="Momper L."/>
            <person name="Gold D.A."/>
            <person name="Bosak T."/>
            <person name="Fournier G.P."/>
        </authorList>
    </citation>
    <scope>NUCLEOTIDE SEQUENCE [LARGE SCALE GENOMIC DNA]</scope>
    <source>
        <strain evidence="1 2">CCALA 037</strain>
    </source>
</reference>
<proteinExistence type="predicted"/>
<protein>
    <submittedName>
        <fullName evidence="1">DUF4926 domain-containing protein</fullName>
    </submittedName>
</protein>
<dbReference type="EMBL" id="PVWO01000019">
    <property type="protein sequence ID" value="PSB58929.1"/>
    <property type="molecule type" value="Genomic_DNA"/>
</dbReference>
<evidence type="ECO:0000313" key="2">
    <source>
        <dbReference type="Proteomes" id="UP000238937"/>
    </source>
</evidence>
<accession>A0A2T1GM44</accession>
<dbReference type="InterPro" id="IPR032568">
    <property type="entry name" value="DUF4926"/>
</dbReference>